<dbReference type="Proteomes" id="UP000799764">
    <property type="component" value="Unassembled WGS sequence"/>
</dbReference>
<feature type="coiled-coil region" evidence="1">
    <location>
        <begin position="349"/>
        <end position="386"/>
    </location>
</feature>
<evidence type="ECO:0000313" key="3">
    <source>
        <dbReference type="EMBL" id="KAF2450271.1"/>
    </source>
</evidence>
<protein>
    <submittedName>
        <fullName evidence="3">Uncharacterized protein</fullName>
    </submittedName>
</protein>
<organism evidence="3 4">
    <name type="scientific">Karstenula rhodostoma CBS 690.94</name>
    <dbReference type="NCBI Taxonomy" id="1392251"/>
    <lineage>
        <taxon>Eukaryota</taxon>
        <taxon>Fungi</taxon>
        <taxon>Dikarya</taxon>
        <taxon>Ascomycota</taxon>
        <taxon>Pezizomycotina</taxon>
        <taxon>Dothideomycetes</taxon>
        <taxon>Pleosporomycetidae</taxon>
        <taxon>Pleosporales</taxon>
        <taxon>Massarineae</taxon>
        <taxon>Didymosphaeriaceae</taxon>
        <taxon>Karstenula</taxon>
    </lineage>
</organism>
<comment type="caution">
    <text evidence="3">The sequence shown here is derived from an EMBL/GenBank/DDBJ whole genome shotgun (WGS) entry which is preliminary data.</text>
</comment>
<evidence type="ECO:0000256" key="2">
    <source>
        <dbReference type="SAM" id="MobiDB-lite"/>
    </source>
</evidence>
<keyword evidence="1" id="KW-0175">Coiled coil</keyword>
<dbReference type="EMBL" id="MU001493">
    <property type="protein sequence ID" value="KAF2450271.1"/>
    <property type="molecule type" value="Genomic_DNA"/>
</dbReference>
<evidence type="ECO:0000313" key="4">
    <source>
        <dbReference type="Proteomes" id="UP000799764"/>
    </source>
</evidence>
<name>A0A9P4PTR3_9PLEO</name>
<sequence>MAANTRQVAGCEPSANATPLGPRREGTVKVDGKFDVQAYGYLPLLYLATISSLLRSTYTEFHLFFLFRSPASPTMSSAADNNRSNELYCGPSSEPLPESVLHDGPPAAEGVTTKSKPPFQKALPRIRLDSSGSVVVDSRFTWVETYATPQKTPPLRVYDEWSEIDKQRTLYEAQRIDIEEESLAAEISWREKEFRRLANMCEKHVPVRFARPMDMGHIYQLADRPELLLRYFQNEYKIAEAIKRCEVQFRYMYPANANGSRNYYRAEQKFRQDVMRVSRLKLEPVAKKLFAHLQKLLCGLLCVRVANIRIDEPLSTLENAFITEVIKPNEELCTELQICWELERHIFQAQAAEEQAAAERAAAERAAAEQAAAEQAAEEQAAAERAAAEQATGAQFAFNLRDDIKFFRQAVGKQTAEAQVAEVQVAGAQVACNLMGDINDTGDNVRDDLRDYIDSLTDDPRDDVASLIDNVRDDINNLKAEMVFFGQALSNKYHTKEESDGDTVPHAINKVSKTDPDGSEFRHPEENWEY</sequence>
<accession>A0A9P4PTR3</accession>
<reference evidence="3" key="1">
    <citation type="journal article" date="2020" name="Stud. Mycol.">
        <title>101 Dothideomycetes genomes: a test case for predicting lifestyles and emergence of pathogens.</title>
        <authorList>
            <person name="Haridas S."/>
            <person name="Albert R."/>
            <person name="Binder M."/>
            <person name="Bloem J."/>
            <person name="Labutti K."/>
            <person name="Salamov A."/>
            <person name="Andreopoulos B."/>
            <person name="Baker S."/>
            <person name="Barry K."/>
            <person name="Bills G."/>
            <person name="Bluhm B."/>
            <person name="Cannon C."/>
            <person name="Castanera R."/>
            <person name="Culley D."/>
            <person name="Daum C."/>
            <person name="Ezra D."/>
            <person name="Gonzalez J."/>
            <person name="Henrissat B."/>
            <person name="Kuo A."/>
            <person name="Liang C."/>
            <person name="Lipzen A."/>
            <person name="Lutzoni F."/>
            <person name="Magnuson J."/>
            <person name="Mondo S."/>
            <person name="Nolan M."/>
            <person name="Ohm R."/>
            <person name="Pangilinan J."/>
            <person name="Park H.-J."/>
            <person name="Ramirez L."/>
            <person name="Alfaro M."/>
            <person name="Sun H."/>
            <person name="Tritt A."/>
            <person name="Yoshinaga Y."/>
            <person name="Zwiers L.-H."/>
            <person name="Turgeon B."/>
            <person name="Goodwin S."/>
            <person name="Spatafora J."/>
            <person name="Crous P."/>
            <person name="Grigoriev I."/>
        </authorList>
    </citation>
    <scope>NUCLEOTIDE SEQUENCE</scope>
    <source>
        <strain evidence="3">CBS 690.94</strain>
    </source>
</reference>
<proteinExistence type="predicted"/>
<evidence type="ECO:0000256" key="1">
    <source>
        <dbReference type="SAM" id="Coils"/>
    </source>
</evidence>
<feature type="compositionally biased region" description="Basic and acidic residues" evidence="2">
    <location>
        <begin position="512"/>
        <end position="530"/>
    </location>
</feature>
<dbReference type="OrthoDB" id="10553008at2759"/>
<gene>
    <name evidence="3" type="ORF">P171DRAFT_479374</name>
</gene>
<feature type="compositionally biased region" description="Polar residues" evidence="2">
    <location>
        <begin position="75"/>
        <end position="85"/>
    </location>
</feature>
<feature type="region of interest" description="Disordered" evidence="2">
    <location>
        <begin position="1"/>
        <end position="26"/>
    </location>
</feature>
<keyword evidence="4" id="KW-1185">Reference proteome</keyword>
<feature type="region of interest" description="Disordered" evidence="2">
    <location>
        <begin position="75"/>
        <end position="116"/>
    </location>
</feature>
<dbReference type="AlphaFoldDB" id="A0A9P4PTR3"/>
<feature type="region of interest" description="Disordered" evidence="2">
    <location>
        <begin position="496"/>
        <end position="530"/>
    </location>
</feature>